<comment type="caution">
    <text evidence="3">The sequence shown here is derived from an EMBL/GenBank/DDBJ whole genome shotgun (WGS) entry which is preliminary data.</text>
</comment>
<dbReference type="EMBL" id="JAUJEA010000001">
    <property type="protein sequence ID" value="MDN5199933.1"/>
    <property type="molecule type" value="Genomic_DNA"/>
</dbReference>
<evidence type="ECO:0000259" key="2">
    <source>
        <dbReference type="Pfam" id="PF13102"/>
    </source>
</evidence>
<evidence type="ECO:0000256" key="1">
    <source>
        <dbReference type="ARBA" id="ARBA00023125"/>
    </source>
</evidence>
<dbReference type="Gene3D" id="1.10.150.130">
    <property type="match status" value="1"/>
</dbReference>
<dbReference type="InterPro" id="IPR010998">
    <property type="entry name" value="Integrase_recombinase_N"/>
</dbReference>
<dbReference type="Pfam" id="PF13102">
    <property type="entry name" value="Phage_int_SAM_5"/>
    <property type="match status" value="1"/>
</dbReference>
<protein>
    <submittedName>
        <fullName evidence="3">Phage integrase SAM-like domain-containing protein</fullName>
    </submittedName>
</protein>
<evidence type="ECO:0000313" key="4">
    <source>
        <dbReference type="Proteomes" id="UP001172082"/>
    </source>
</evidence>
<feature type="domain" description="Phage integrase SAM-like" evidence="2">
    <location>
        <begin position="17"/>
        <end position="107"/>
    </location>
</feature>
<reference evidence="3" key="1">
    <citation type="submission" date="2023-06" db="EMBL/GenBank/DDBJ databases">
        <title>Genomic of Parafulvivirga corallium.</title>
        <authorList>
            <person name="Wang G."/>
        </authorList>
    </citation>
    <scope>NUCLEOTIDE SEQUENCE</scope>
    <source>
        <strain evidence="3">BMA10</strain>
    </source>
</reference>
<organism evidence="3 4">
    <name type="scientific">Splendidivirga corallicola</name>
    <dbReference type="NCBI Taxonomy" id="3051826"/>
    <lineage>
        <taxon>Bacteria</taxon>
        <taxon>Pseudomonadati</taxon>
        <taxon>Bacteroidota</taxon>
        <taxon>Cytophagia</taxon>
        <taxon>Cytophagales</taxon>
        <taxon>Splendidivirgaceae</taxon>
        <taxon>Splendidivirga</taxon>
    </lineage>
</organism>
<dbReference type="InterPro" id="IPR025269">
    <property type="entry name" value="SAM-like_dom"/>
</dbReference>
<keyword evidence="4" id="KW-1185">Reference proteome</keyword>
<evidence type="ECO:0000313" key="3">
    <source>
        <dbReference type="EMBL" id="MDN5199933.1"/>
    </source>
</evidence>
<keyword evidence="1" id="KW-0238">DNA-binding</keyword>
<gene>
    <name evidence="3" type="ORF">QQ008_01130</name>
</gene>
<dbReference type="Proteomes" id="UP001172082">
    <property type="component" value="Unassembled WGS sequence"/>
</dbReference>
<name>A0ABT8KHL6_9BACT</name>
<sequence>MESFLTEYYSKLSKEDLNAYMESKAKQRYRDGEIEWSTYQAHLKTYRKLLHFKQVTLFHELDNNWANKFDAFLKKHIQSRDKTNSCWVHHKTVKAYLKLVRRDHIIKIG</sequence>
<proteinExistence type="predicted"/>
<accession>A0ABT8KHL6</accession>